<reference evidence="2" key="1">
    <citation type="submission" date="2016-09" db="EMBL/GenBank/DDBJ databases">
        <authorList>
            <person name="Varghese N."/>
            <person name="Submissions S."/>
        </authorList>
    </citation>
    <scope>NUCLEOTIDE SEQUENCE [LARGE SCALE GENOMIC DNA]</scope>
    <source>
        <strain evidence="2">TNe-862</strain>
    </source>
</reference>
<name>A0A1G6M1N5_9BURK</name>
<organism evidence="1 2">
    <name type="scientific">Paraburkholderia lycopersici</name>
    <dbReference type="NCBI Taxonomy" id="416944"/>
    <lineage>
        <taxon>Bacteria</taxon>
        <taxon>Pseudomonadati</taxon>
        <taxon>Pseudomonadota</taxon>
        <taxon>Betaproteobacteria</taxon>
        <taxon>Burkholderiales</taxon>
        <taxon>Burkholderiaceae</taxon>
        <taxon>Paraburkholderia</taxon>
    </lineage>
</organism>
<evidence type="ECO:0000313" key="1">
    <source>
        <dbReference type="EMBL" id="SDC49267.1"/>
    </source>
</evidence>
<dbReference type="RefSeq" id="WP_091996622.1">
    <property type="nucleotide sequence ID" value="NZ_FMYQ01000007.1"/>
</dbReference>
<dbReference type="Proteomes" id="UP000198908">
    <property type="component" value="Unassembled WGS sequence"/>
</dbReference>
<dbReference type="EMBL" id="FMYQ01000007">
    <property type="protein sequence ID" value="SDC49267.1"/>
    <property type="molecule type" value="Genomic_DNA"/>
</dbReference>
<dbReference type="AlphaFoldDB" id="A0A1G6M1N5"/>
<dbReference type="OrthoDB" id="9841715at2"/>
<protein>
    <submittedName>
        <fullName evidence="1">Uncharacterized protein</fullName>
    </submittedName>
</protein>
<proteinExistence type="predicted"/>
<keyword evidence="2" id="KW-1185">Reference proteome</keyword>
<gene>
    <name evidence="1" type="ORF">SAMN05421548_107101</name>
</gene>
<sequence>METFTDTYLGLEIHVQVFFISSGEADVSCRIVDPSDRRLAPLTAEVMRVPGGPFPHAAAARIGIAYCMGVIDAYRDEDGECTLH</sequence>
<accession>A0A1G6M1N5</accession>
<evidence type="ECO:0000313" key="2">
    <source>
        <dbReference type="Proteomes" id="UP000198908"/>
    </source>
</evidence>